<evidence type="ECO:0000259" key="3">
    <source>
        <dbReference type="PROSITE" id="PS50885"/>
    </source>
</evidence>
<organism evidence="5 6">
    <name type="scientific">Syntrophotalea acetylenivorans</name>
    <dbReference type="NCBI Taxonomy" id="1842532"/>
    <lineage>
        <taxon>Bacteria</taxon>
        <taxon>Pseudomonadati</taxon>
        <taxon>Thermodesulfobacteriota</taxon>
        <taxon>Desulfuromonadia</taxon>
        <taxon>Desulfuromonadales</taxon>
        <taxon>Syntrophotaleaceae</taxon>
        <taxon>Syntrophotalea</taxon>
    </lineage>
</organism>
<evidence type="ECO:0000256" key="1">
    <source>
        <dbReference type="ARBA" id="ARBA00012528"/>
    </source>
</evidence>
<dbReference type="SMART" id="SM00304">
    <property type="entry name" value="HAMP"/>
    <property type="match status" value="1"/>
</dbReference>
<dbReference type="KEGG" id="pef:A7E78_14065"/>
<accession>A0A1L3GSG0</accession>
<feature type="transmembrane region" description="Helical" evidence="2">
    <location>
        <begin position="183"/>
        <end position="204"/>
    </location>
</feature>
<feature type="transmembrane region" description="Helical" evidence="2">
    <location>
        <begin position="12"/>
        <end position="32"/>
    </location>
</feature>
<dbReference type="AlphaFoldDB" id="A0A1L3GSG0"/>
<feature type="domain" description="HAMP" evidence="3">
    <location>
        <begin position="204"/>
        <end position="256"/>
    </location>
</feature>
<dbReference type="EMBL" id="CP015519">
    <property type="protein sequence ID" value="APG28857.1"/>
    <property type="molecule type" value="Genomic_DNA"/>
</dbReference>
<sequence length="442" mass="49726">MQLIRLTVAQKIALGYLLVVGFCLTAIIYALMSLSSLMGHSEQLVSVEFRTFTLSRDLSRSLLDQERLEKQILVLRDASMLPLLESRQLEVAGTWRQIIIISQDDHFLPLQKVYSKFDQASRKSLALLTEENWDAAEQHSMQTLSPRRDRLLKVLEVFRQRRGEVMDDTIRLYAGDIQQGYRLTLALAFAGIGLAAVVAVGVILKIHRSVGQLTRATKAIAAGSYDYPLNLESHDEFGHLARHFADMSQKLRALEELHLDANPLTRLPGNLTIKSELENRIADGQPFAHIYVDLDYFKAYNDRYGYQAGSDVISQVGDMVKDIGTHFGTPQDLIGHVGGDDYVLLSTPDRAEQIAAELIKAFDALVPGLYNEKDRQVGYFKGMDRYGVEREFPLLSMSIAIVCSNNLANPTAESIGRECAKMKEHLKKLPGSNYLIDRRELR</sequence>
<protein>
    <recommendedName>
        <fullName evidence="1">diguanylate cyclase</fullName>
        <ecNumber evidence="1">2.7.7.65</ecNumber>
    </recommendedName>
</protein>
<dbReference type="PROSITE" id="PS50887">
    <property type="entry name" value="GGDEF"/>
    <property type="match status" value="1"/>
</dbReference>
<proteinExistence type="predicted"/>
<dbReference type="Proteomes" id="UP000182517">
    <property type="component" value="Chromosome"/>
</dbReference>
<dbReference type="GO" id="GO:0043709">
    <property type="term" value="P:cell adhesion involved in single-species biofilm formation"/>
    <property type="evidence" value="ECO:0007669"/>
    <property type="project" value="TreeGrafter"/>
</dbReference>
<dbReference type="Gene3D" id="6.10.340.10">
    <property type="match status" value="1"/>
</dbReference>
<dbReference type="InterPro" id="IPR050469">
    <property type="entry name" value="Diguanylate_Cyclase"/>
</dbReference>
<dbReference type="GO" id="GO:1902201">
    <property type="term" value="P:negative regulation of bacterial-type flagellum-dependent cell motility"/>
    <property type="evidence" value="ECO:0007669"/>
    <property type="project" value="TreeGrafter"/>
</dbReference>
<dbReference type="InterPro" id="IPR003660">
    <property type="entry name" value="HAMP_dom"/>
</dbReference>
<dbReference type="NCBIfam" id="TIGR00254">
    <property type="entry name" value="GGDEF"/>
    <property type="match status" value="1"/>
</dbReference>
<dbReference type="PROSITE" id="PS50885">
    <property type="entry name" value="HAMP"/>
    <property type="match status" value="1"/>
</dbReference>
<dbReference type="InterPro" id="IPR000160">
    <property type="entry name" value="GGDEF_dom"/>
</dbReference>
<dbReference type="PANTHER" id="PTHR45138:SF25">
    <property type="entry name" value="GGDEF DOMAIN PROTEIN"/>
    <property type="match status" value="1"/>
</dbReference>
<dbReference type="SUPFAM" id="SSF158472">
    <property type="entry name" value="HAMP domain-like"/>
    <property type="match status" value="1"/>
</dbReference>
<feature type="domain" description="GGDEF" evidence="4">
    <location>
        <begin position="285"/>
        <end position="440"/>
    </location>
</feature>
<dbReference type="Pfam" id="PF00672">
    <property type="entry name" value="HAMP"/>
    <property type="match status" value="1"/>
</dbReference>
<dbReference type="InterPro" id="IPR029787">
    <property type="entry name" value="Nucleotide_cyclase"/>
</dbReference>
<dbReference type="InterPro" id="IPR043128">
    <property type="entry name" value="Rev_trsase/Diguanyl_cyclase"/>
</dbReference>
<keyword evidence="2" id="KW-0812">Transmembrane</keyword>
<dbReference type="GO" id="GO:0007165">
    <property type="term" value="P:signal transduction"/>
    <property type="evidence" value="ECO:0007669"/>
    <property type="project" value="InterPro"/>
</dbReference>
<dbReference type="GO" id="GO:0005886">
    <property type="term" value="C:plasma membrane"/>
    <property type="evidence" value="ECO:0007669"/>
    <property type="project" value="TreeGrafter"/>
</dbReference>
<name>A0A1L3GSG0_9BACT</name>
<evidence type="ECO:0000256" key="2">
    <source>
        <dbReference type="SAM" id="Phobius"/>
    </source>
</evidence>
<dbReference type="OrthoDB" id="9813903at2"/>
<dbReference type="SMART" id="SM00267">
    <property type="entry name" value="GGDEF"/>
    <property type="match status" value="1"/>
</dbReference>
<evidence type="ECO:0000313" key="5">
    <source>
        <dbReference type="EMBL" id="APG28857.1"/>
    </source>
</evidence>
<dbReference type="Pfam" id="PF00990">
    <property type="entry name" value="GGDEF"/>
    <property type="match status" value="1"/>
</dbReference>
<dbReference type="PANTHER" id="PTHR45138">
    <property type="entry name" value="REGULATORY COMPONENTS OF SENSORY TRANSDUCTION SYSTEM"/>
    <property type="match status" value="1"/>
</dbReference>
<dbReference type="GO" id="GO:0052621">
    <property type="term" value="F:diguanylate cyclase activity"/>
    <property type="evidence" value="ECO:0007669"/>
    <property type="project" value="UniProtKB-EC"/>
</dbReference>
<dbReference type="STRING" id="1842532.A7E78_14065"/>
<evidence type="ECO:0000313" key="6">
    <source>
        <dbReference type="Proteomes" id="UP000182517"/>
    </source>
</evidence>
<gene>
    <name evidence="5" type="ORF">A7E78_14065</name>
</gene>
<evidence type="ECO:0000259" key="4">
    <source>
        <dbReference type="PROSITE" id="PS50887"/>
    </source>
</evidence>
<reference evidence="5 6" key="1">
    <citation type="journal article" date="2017" name="Genome Announc.">
        <title>Complete Genome Sequences of Two Acetylene-Fermenting Pelobacter acetylenicus Strains.</title>
        <authorList>
            <person name="Sutton J.M."/>
            <person name="Baesman S.M."/>
            <person name="Fierst J.L."/>
            <person name="Poret-Peterson A.T."/>
            <person name="Oremland R.S."/>
            <person name="Dunlap D.S."/>
            <person name="Akob D.M."/>
        </authorList>
    </citation>
    <scope>NUCLEOTIDE SEQUENCE [LARGE SCALE GENOMIC DNA]</scope>
    <source>
        <strain evidence="5 6">SFB93</strain>
    </source>
</reference>
<dbReference type="SUPFAM" id="SSF55073">
    <property type="entry name" value="Nucleotide cyclase"/>
    <property type="match status" value="1"/>
</dbReference>
<keyword evidence="2" id="KW-0472">Membrane</keyword>
<dbReference type="RefSeq" id="WP_072284881.1">
    <property type="nucleotide sequence ID" value="NZ_CP015519.1"/>
</dbReference>
<dbReference type="Gene3D" id="3.30.70.270">
    <property type="match status" value="1"/>
</dbReference>
<dbReference type="EC" id="2.7.7.65" evidence="1"/>
<dbReference type="CDD" id="cd06225">
    <property type="entry name" value="HAMP"/>
    <property type="match status" value="1"/>
</dbReference>
<keyword evidence="2" id="KW-1133">Transmembrane helix</keyword>
<keyword evidence="6" id="KW-1185">Reference proteome</keyword>